<feature type="signal peptide" evidence="1">
    <location>
        <begin position="1"/>
        <end position="18"/>
    </location>
</feature>
<name>A0ABU2BXU5_9ACTN</name>
<organism evidence="2 3">
    <name type="scientific">Nocardioides marmoribigeumensis</name>
    <dbReference type="NCBI Taxonomy" id="433649"/>
    <lineage>
        <taxon>Bacteria</taxon>
        <taxon>Bacillati</taxon>
        <taxon>Actinomycetota</taxon>
        <taxon>Actinomycetes</taxon>
        <taxon>Propionibacteriales</taxon>
        <taxon>Nocardioidaceae</taxon>
        <taxon>Nocardioides</taxon>
    </lineage>
</organism>
<evidence type="ECO:0000313" key="3">
    <source>
        <dbReference type="Proteomes" id="UP001183648"/>
    </source>
</evidence>
<feature type="chain" id="PRO_5047494068" description="Proteinase inhibitor I42 chagasin domain-containing protein" evidence="1">
    <location>
        <begin position="19"/>
        <end position="153"/>
    </location>
</feature>
<evidence type="ECO:0000313" key="2">
    <source>
        <dbReference type="EMBL" id="MDR7363233.1"/>
    </source>
</evidence>
<evidence type="ECO:0008006" key="4">
    <source>
        <dbReference type="Google" id="ProtNLM"/>
    </source>
</evidence>
<dbReference type="PROSITE" id="PS51257">
    <property type="entry name" value="PROKAR_LIPOPROTEIN"/>
    <property type="match status" value="1"/>
</dbReference>
<protein>
    <recommendedName>
        <fullName evidence="4">Proteinase inhibitor I42 chagasin domain-containing protein</fullName>
    </recommendedName>
</protein>
<dbReference type="EMBL" id="JAVDYG010000001">
    <property type="protein sequence ID" value="MDR7363233.1"/>
    <property type="molecule type" value="Genomic_DNA"/>
</dbReference>
<proteinExistence type="predicted"/>
<dbReference type="Proteomes" id="UP001183648">
    <property type="component" value="Unassembled WGS sequence"/>
</dbReference>
<keyword evidence="3" id="KW-1185">Reference proteome</keyword>
<accession>A0ABU2BXU5</accession>
<reference evidence="2 3" key="1">
    <citation type="submission" date="2023-07" db="EMBL/GenBank/DDBJ databases">
        <title>Sequencing the genomes of 1000 actinobacteria strains.</title>
        <authorList>
            <person name="Klenk H.-P."/>
        </authorList>
    </citation>
    <scope>NUCLEOTIDE SEQUENCE [LARGE SCALE GENOMIC DNA]</scope>
    <source>
        <strain evidence="2 3">DSM 19426</strain>
    </source>
</reference>
<dbReference type="RefSeq" id="WP_310303387.1">
    <property type="nucleotide sequence ID" value="NZ_BAAAPS010000003.1"/>
</dbReference>
<gene>
    <name evidence="2" type="ORF">J2S63_002786</name>
</gene>
<sequence>MRVRLLAGAALSALAALAACGSDASRPVATPTGATGATGSSVSATTHVVRLSEATAGRTVRVRRGDRVTLTLHNTYWRIAPAADGALEQVEQQVDRPAPPGTCRPGVGCGTVRTRYVAVSPGAVRLTASRTSCGEAMACPPGQGRYAVTVEVG</sequence>
<keyword evidence="1" id="KW-0732">Signal</keyword>
<evidence type="ECO:0000256" key="1">
    <source>
        <dbReference type="SAM" id="SignalP"/>
    </source>
</evidence>
<comment type="caution">
    <text evidence="2">The sequence shown here is derived from an EMBL/GenBank/DDBJ whole genome shotgun (WGS) entry which is preliminary data.</text>
</comment>